<accession>A0AAN6T384</accession>
<comment type="caution">
    <text evidence="2">The sequence shown here is derived from an EMBL/GenBank/DDBJ whole genome shotgun (WGS) entry which is preliminary data.</text>
</comment>
<sequence>MRMLTPATIGRDPSAVEARSHGPVLPFPVPCDSKSRTRTPAARSPSLCTAVSHHTWGLAVPMNNLRRGRPVSVSDPSTLGESYL</sequence>
<evidence type="ECO:0000313" key="2">
    <source>
        <dbReference type="EMBL" id="KAK4102417.1"/>
    </source>
</evidence>
<name>A0AAN6T384_9PEZI</name>
<proteinExistence type="predicted"/>
<gene>
    <name evidence="2" type="ORF">N658DRAFT_337137</name>
</gene>
<dbReference type="EMBL" id="MU863631">
    <property type="protein sequence ID" value="KAK4102417.1"/>
    <property type="molecule type" value="Genomic_DNA"/>
</dbReference>
<evidence type="ECO:0000313" key="3">
    <source>
        <dbReference type="Proteomes" id="UP001305647"/>
    </source>
</evidence>
<dbReference type="Proteomes" id="UP001305647">
    <property type="component" value="Unassembled WGS sequence"/>
</dbReference>
<protein>
    <submittedName>
        <fullName evidence="2">Uncharacterized protein</fullName>
    </submittedName>
</protein>
<reference evidence="2" key="2">
    <citation type="submission" date="2023-05" db="EMBL/GenBank/DDBJ databases">
        <authorList>
            <consortium name="Lawrence Berkeley National Laboratory"/>
            <person name="Steindorff A."/>
            <person name="Hensen N."/>
            <person name="Bonometti L."/>
            <person name="Westerberg I."/>
            <person name="Brannstrom I.O."/>
            <person name="Guillou S."/>
            <person name="Cros-Aarteil S."/>
            <person name="Calhoun S."/>
            <person name="Haridas S."/>
            <person name="Kuo A."/>
            <person name="Mondo S."/>
            <person name="Pangilinan J."/>
            <person name="Riley R."/>
            <person name="Labutti K."/>
            <person name="Andreopoulos B."/>
            <person name="Lipzen A."/>
            <person name="Chen C."/>
            <person name="Yanf M."/>
            <person name="Daum C."/>
            <person name="Ng V."/>
            <person name="Clum A."/>
            <person name="Ohm R."/>
            <person name="Martin F."/>
            <person name="Silar P."/>
            <person name="Natvig D."/>
            <person name="Lalanne C."/>
            <person name="Gautier V."/>
            <person name="Ament-Velasquez S.L."/>
            <person name="Kruys A."/>
            <person name="Hutchinson M.I."/>
            <person name="Powell A.J."/>
            <person name="Barry K."/>
            <person name="Miller A.N."/>
            <person name="Grigoriev I.V."/>
            <person name="Debuchy R."/>
            <person name="Gladieux P."/>
            <person name="Thoren M.H."/>
            <person name="Johannesson H."/>
        </authorList>
    </citation>
    <scope>NUCLEOTIDE SEQUENCE</scope>
    <source>
        <strain evidence="2">CBS 757.83</strain>
    </source>
</reference>
<dbReference type="AlphaFoldDB" id="A0AAN6T384"/>
<feature type="region of interest" description="Disordered" evidence="1">
    <location>
        <begin position="65"/>
        <end position="84"/>
    </location>
</feature>
<organism evidence="2 3">
    <name type="scientific">Parathielavia hyrcaniae</name>
    <dbReference type="NCBI Taxonomy" id="113614"/>
    <lineage>
        <taxon>Eukaryota</taxon>
        <taxon>Fungi</taxon>
        <taxon>Dikarya</taxon>
        <taxon>Ascomycota</taxon>
        <taxon>Pezizomycotina</taxon>
        <taxon>Sordariomycetes</taxon>
        <taxon>Sordariomycetidae</taxon>
        <taxon>Sordariales</taxon>
        <taxon>Chaetomiaceae</taxon>
        <taxon>Parathielavia</taxon>
    </lineage>
</organism>
<evidence type="ECO:0000256" key="1">
    <source>
        <dbReference type="SAM" id="MobiDB-lite"/>
    </source>
</evidence>
<reference evidence="2" key="1">
    <citation type="journal article" date="2023" name="Mol. Phylogenet. Evol.">
        <title>Genome-scale phylogeny and comparative genomics of the fungal order Sordariales.</title>
        <authorList>
            <person name="Hensen N."/>
            <person name="Bonometti L."/>
            <person name="Westerberg I."/>
            <person name="Brannstrom I.O."/>
            <person name="Guillou S."/>
            <person name="Cros-Aarteil S."/>
            <person name="Calhoun S."/>
            <person name="Haridas S."/>
            <person name="Kuo A."/>
            <person name="Mondo S."/>
            <person name="Pangilinan J."/>
            <person name="Riley R."/>
            <person name="LaButti K."/>
            <person name="Andreopoulos B."/>
            <person name="Lipzen A."/>
            <person name="Chen C."/>
            <person name="Yan M."/>
            <person name="Daum C."/>
            <person name="Ng V."/>
            <person name="Clum A."/>
            <person name="Steindorff A."/>
            <person name="Ohm R.A."/>
            <person name="Martin F."/>
            <person name="Silar P."/>
            <person name="Natvig D.O."/>
            <person name="Lalanne C."/>
            <person name="Gautier V."/>
            <person name="Ament-Velasquez S.L."/>
            <person name="Kruys A."/>
            <person name="Hutchinson M.I."/>
            <person name="Powell A.J."/>
            <person name="Barry K."/>
            <person name="Miller A.N."/>
            <person name="Grigoriev I.V."/>
            <person name="Debuchy R."/>
            <person name="Gladieux P."/>
            <person name="Hiltunen Thoren M."/>
            <person name="Johannesson H."/>
        </authorList>
    </citation>
    <scope>NUCLEOTIDE SEQUENCE</scope>
    <source>
        <strain evidence="2">CBS 757.83</strain>
    </source>
</reference>
<feature type="compositionally biased region" description="Polar residues" evidence="1">
    <location>
        <begin position="74"/>
        <end position="84"/>
    </location>
</feature>
<feature type="region of interest" description="Disordered" evidence="1">
    <location>
        <begin position="1"/>
        <end position="46"/>
    </location>
</feature>
<keyword evidence="3" id="KW-1185">Reference proteome</keyword>